<reference evidence="4" key="1">
    <citation type="submission" date="2013-10" db="EMBL/GenBank/DDBJ databases">
        <title>Genomic analysis of the causative agents of coccidiosis in chickens.</title>
        <authorList>
            <person name="Reid A.J."/>
            <person name="Blake D."/>
            <person name="Billington K."/>
            <person name="Browne H."/>
            <person name="Dunn M."/>
            <person name="Hung S."/>
            <person name="Kawahara F."/>
            <person name="Miranda-Saavedra D."/>
            <person name="Mourier T."/>
            <person name="Nagra H."/>
            <person name="Otto T.D."/>
            <person name="Rawlings N."/>
            <person name="Sanchez A."/>
            <person name="Sanders M."/>
            <person name="Subramaniam C."/>
            <person name="Tay Y."/>
            <person name="Dear P."/>
            <person name="Doerig C."/>
            <person name="Gruber A."/>
            <person name="Parkinson J."/>
            <person name="Shirley M."/>
            <person name="Wan K.L."/>
            <person name="Berriman M."/>
            <person name="Tomley F."/>
            <person name="Pain A."/>
        </authorList>
    </citation>
    <scope>NUCLEOTIDE SEQUENCE [LARGE SCALE GENOMIC DNA]</scope>
    <source>
        <strain evidence="4">Houghton</strain>
    </source>
</reference>
<dbReference type="Gene3D" id="4.10.60.10">
    <property type="entry name" value="Zinc finger, CCHC-type"/>
    <property type="match status" value="2"/>
</dbReference>
<dbReference type="SMART" id="SM00343">
    <property type="entry name" value="ZnF_C2HC"/>
    <property type="match status" value="2"/>
</dbReference>
<sequence length="379" mass="43066">MHLRSGKVVPPPPEPNAGMLNIVVSGKETTGHPIESKRTEPGRDISQPIAGVGRPIPRNRDRDVGGRKEPEMNQAWMEPGMAEFFRQFASQMALGLGHTSQRSIGFEDGKNMRNFLDLVELDFIERGLEARQWGEELKRYLTGDALGYWLYLRRTGVPLTDWEQLRQQFCAQFCNITKERMKLMIAENVWRGDHHAYSARFATIVTQGVSIAQDLLVGYYLANLPVEIYREITRGGTRKFADWQEAAAALATTAAPRRDSCEDRLRFQRDLEDAKRRWANGGRDPGLQRERESRGNRRNDTTDSRCYACSGRGHVSRDCPLRNGATRRIGETCSRCGGRDHYARDCPTSARLRAEPVRQLRQQPMRPNVDQSGHLNGRA</sequence>
<reference evidence="4" key="2">
    <citation type="submission" date="2013-10" db="EMBL/GenBank/DDBJ databases">
        <authorList>
            <person name="Aslett M."/>
        </authorList>
    </citation>
    <scope>NUCLEOTIDE SEQUENCE [LARGE SCALE GENOMIC DNA]</scope>
    <source>
        <strain evidence="4">Houghton</strain>
    </source>
</reference>
<evidence type="ECO:0000259" key="3">
    <source>
        <dbReference type="PROSITE" id="PS50158"/>
    </source>
</evidence>
<feature type="domain" description="CCHC-type" evidence="3">
    <location>
        <begin position="333"/>
        <end position="347"/>
    </location>
</feature>
<dbReference type="Pfam" id="PF00098">
    <property type="entry name" value="zf-CCHC"/>
    <property type="match status" value="2"/>
</dbReference>
<dbReference type="GO" id="GO:0003676">
    <property type="term" value="F:nucleic acid binding"/>
    <property type="evidence" value="ECO:0007669"/>
    <property type="project" value="InterPro"/>
</dbReference>
<dbReference type="GO" id="GO:0008270">
    <property type="term" value="F:zinc ion binding"/>
    <property type="evidence" value="ECO:0007669"/>
    <property type="project" value="UniProtKB-KW"/>
</dbReference>
<evidence type="ECO:0000256" key="2">
    <source>
        <dbReference type="SAM" id="MobiDB-lite"/>
    </source>
</evidence>
<dbReference type="OrthoDB" id="3863715at2759"/>
<feature type="compositionally biased region" description="Polar residues" evidence="2">
    <location>
        <begin position="369"/>
        <end position="379"/>
    </location>
</feature>
<keyword evidence="1" id="KW-0863">Zinc-finger</keyword>
<evidence type="ECO:0000313" key="4">
    <source>
        <dbReference type="EMBL" id="CDJ53493.1"/>
    </source>
</evidence>
<dbReference type="Proteomes" id="UP000030750">
    <property type="component" value="Unassembled WGS sequence"/>
</dbReference>
<organism evidence="4 5">
    <name type="scientific">Eimeria brunetti</name>
    <dbReference type="NCBI Taxonomy" id="51314"/>
    <lineage>
        <taxon>Eukaryota</taxon>
        <taxon>Sar</taxon>
        <taxon>Alveolata</taxon>
        <taxon>Apicomplexa</taxon>
        <taxon>Conoidasida</taxon>
        <taxon>Coccidia</taxon>
        <taxon>Eucoccidiorida</taxon>
        <taxon>Eimeriorina</taxon>
        <taxon>Eimeriidae</taxon>
        <taxon>Eimeria</taxon>
    </lineage>
</organism>
<dbReference type="AlphaFoldDB" id="U6LW66"/>
<name>U6LW66_9EIME</name>
<feature type="domain" description="CCHC-type" evidence="3">
    <location>
        <begin position="305"/>
        <end position="320"/>
    </location>
</feature>
<feature type="region of interest" description="Disordered" evidence="2">
    <location>
        <begin position="357"/>
        <end position="379"/>
    </location>
</feature>
<feature type="compositionally biased region" description="Basic and acidic residues" evidence="2">
    <location>
        <begin position="286"/>
        <end position="303"/>
    </location>
</feature>
<dbReference type="InterPro" id="IPR051714">
    <property type="entry name" value="Znf_CCHC_NABP"/>
</dbReference>
<proteinExistence type="predicted"/>
<dbReference type="InterPro" id="IPR001878">
    <property type="entry name" value="Znf_CCHC"/>
</dbReference>
<dbReference type="EMBL" id="HG713346">
    <property type="protein sequence ID" value="CDJ53493.1"/>
    <property type="molecule type" value="Genomic_DNA"/>
</dbReference>
<gene>
    <name evidence="4" type="ORF">EBH_0057380</name>
</gene>
<feature type="compositionally biased region" description="Basic and acidic residues" evidence="2">
    <location>
        <begin position="58"/>
        <end position="68"/>
    </location>
</feature>
<keyword evidence="5" id="KW-1185">Reference proteome</keyword>
<feature type="region of interest" description="Disordered" evidence="2">
    <location>
        <begin position="276"/>
        <end position="303"/>
    </location>
</feature>
<accession>U6LW66</accession>
<keyword evidence="1" id="KW-0862">Zinc</keyword>
<dbReference type="PROSITE" id="PS50158">
    <property type="entry name" value="ZF_CCHC"/>
    <property type="match status" value="2"/>
</dbReference>
<protein>
    <recommendedName>
        <fullName evidence="3">CCHC-type domain-containing protein</fullName>
    </recommendedName>
</protein>
<feature type="region of interest" description="Disordered" evidence="2">
    <location>
        <begin position="1"/>
        <end position="68"/>
    </location>
</feature>
<keyword evidence="1" id="KW-0479">Metal-binding</keyword>
<dbReference type="SUPFAM" id="SSF57756">
    <property type="entry name" value="Retrovirus zinc finger-like domains"/>
    <property type="match status" value="1"/>
</dbReference>
<dbReference type="PANTHER" id="PTHR23002">
    <property type="entry name" value="ZINC FINGER CCHC DOMAIN CONTAINING PROTEIN"/>
    <property type="match status" value="1"/>
</dbReference>
<evidence type="ECO:0000313" key="5">
    <source>
        <dbReference type="Proteomes" id="UP000030750"/>
    </source>
</evidence>
<dbReference type="VEuPathDB" id="ToxoDB:EBH_0057380"/>
<feature type="compositionally biased region" description="Basic and acidic residues" evidence="2">
    <location>
        <begin position="34"/>
        <end position="43"/>
    </location>
</feature>
<evidence type="ECO:0000256" key="1">
    <source>
        <dbReference type="PROSITE-ProRule" id="PRU00047"/>
    </source>
</evidence>
<dbReference type="InterPro" id="IPR036875">
    <property type="entry name" value="Znf_CCHC_sf"/>
</dbReference>